<evidence type="ECO:0000256" key="2">
    <source>
        <dbReference type="ARBA" id="ARBA00022563"/>
    </source>
</evidence>
<feature type="binding site" evidence="5 7">
    <location>
        <begin position="344"/>
        <end position="346"/>
    </location>
    <ligand>
        <name>NAD(+)</name>
        <dbReference type="ChEBI" id="CHEBI:57540"/>
    </ligand>
</feature>
<feature type="binding site" evidence="5">
    <location>
        <begin position="265"/>
        <end position="270"/>
    </location>
    <ligand>
        <name>NAD(+)</name>
        <dbReference type="ChEBI" id="CHEBI:57540"/>
    </ligand>
</feature>
<dbReference type="PANTHER" id="PTHR23420">
    <property type="entry name" value="ADENOSYLHOMOCYSTEINASE"/>
    <property type="match status" value="1"/>
</dbReference>
<evidence type="ECO:0000256" key="5">
    <source>
        <dbReference type="HAMAP-Rule" id="MF_00563"/>
    </source>
</evidence>
<dbReference type="NCBIfam" id="NF004005">
    <property type="entry name" value="PRK05476.2-3"/>
    <property type="match status" value="1"/>
</dbReference>
<dbReference type="SUPFAM" id="SSF51735">
    <property type="entry name" value="NAD(P)-binding Rossmann-fold domains"/>
    <property type="match status" value="1"/>
</dbReference>
<keyword evidence="12" id="KW-1185">Reference proteome</keyword>
<comment type="catalytic activity">
    <reaction evidence="5 8">
        <text>S-adenosyl-L-homocysteine + H2O = L-homocysteine + adenosine</text>
        <dbReference type="Rhea" id="RHEA:21708"/>
        <dbReference type="ChEBI" id="CHEBI:15377"/>
        <dbReference type="ChEBI" id="CHEBI:16335"/>
        <dbReference type="ChEBI" id="CHEBI:57856"/>
        <dbReference type="ChEBI" id="CHEBI:58199"/>
        <dbReference type="EC" id="3.13.2.1"/>
    </reaction>
</comment>
<feature type="binding site" evidence="5 6">
    <location>
        <position position="231"/>
    </location>
    <ligand>
        <name>substrate</name>
    </ligand>
</feature>
<evidence type="ECO:0000256" key="4">
    <source>
        <dbReference type="ARBA" id="ARBA00023027"/>
    </source>
</evidence>
<dbReference type="GO" id="GO:0033353">
    <property type="term" value="P:S-adenosylmethionine cycle"/>
    <property type="evidence" value="ECO:0007669"/>
    <property type="project" value="TreeGrafter"/>
</dbReference>
<dbReference type="InterPro" id="IPR042172">
    <property type="entry name" value="Adenosylhomocyst_ase-like_sf"/>
</dbReference>
<dbReference type="GO" id="GO:0006730">
    <property type="term" value="P:one-carbon metabolic process"/>
    <property type="evidence" value="ECO:0007669"/>
    <property type="project" value="UniProtKB-UniRule"/>
</dbReference>
<feature type="binding site" evidence="5 6">
    <location>
        <position position="201"/>
    </location>
    <ligand>
        <name>substrate</name>
    </ligand>
</feature>
<feature type="binding site" evidence="5 7">
    <location>
        <begin position="202"/>
        <end position="204"/>
    </location>
    <ligand>
        <name>NAD(+)</name>
        <dbReference type="ChEBI" id="CHEBI:57540"/>
    </ligand>
</feature>
<feature type="binding site" evidence="7">
    <location>
        <position position="293"/>
    </location>
    <ligand>
        <name>NAD(+)</name>
        <dbReference type="ChEBI" id="CHEBI:57540"/>
    </ligand>
</feature>
<evidence type="ECO:0000256" key="6">
    <source>
        <dbReference type="PIRSR" id="PIRSR001109-1"/>
    </source>
</evidence>
<reference evidence="11 12" key="1">
    <citation type="submission" date="2013-09" db="EMBL/GenBank/DDBJ databases">
        <title>High correlation between genotypes and phenotypes of environmental bacteria Comamonas testosteroni strains.</title>
        <authorList>
            <person name="Liu L."/>
            <person name="Zhu W."/>
            <person name="Xia X."/>
            <person name="Xu B."/>
            <person name="Luo M."/>
            <person name="Wang G."/>
        </authorList>
    </citation>
    <scope>NUCLEOTIDE SEQUENCE [LARGE SCALE GENOMIC DNA]</scope>
    <source>
        <strain evidence="11 12">DF2</strain>
    </source>
</reference>
<dbReference type="SMART" id="SM00996">
    <property type="entry name" value="AdoHcyase"/>
    <property type="match status" value="1"/>
</dbReference>
<dbReference type="InterPro" id="IPR036291">
    <property type="entry name" value="NAD(P)-bd_dom_sf"/>
</dbReference>
<keyword evidence="2 5" id="KW-0554">One-carbon metabolism</keyword>
<feature type="binding site" evidence="5">
    <location>
        <position position="236"/>
    </location>
    <ligand>
        <name>NAD(+)</name>
        <dbReference type="ChEBI" id="CHEBI:57540"/>
    </ligand>
</feature>
<dbReference type="RefSeq" id="WP_034391830.1">
    <property type="nucleotide sequence ID" value="NZ_AWTM01000072.1"/>
</dbReference>
<proteinExistence type="inferred from homology"/>
<dbReference type="GO" id="GO:0004013">
    <property type="term" value="F:adenosylhomocysteinase activity"/>
    <property type="evidence" value="ECO:0007669"/>
    <property type="project" value="UniProtKB-UniRule"/>
</dbReference>
<protein>
    <recommendedName>
        <fullName evidence="5">Adenosylhomocysteinase</fullName>
        <ecNumber evidence="5">3.13.2.1</ecNumber>
    </recommendedName>
    <alternativeName>
        <fullName evidence="5">S-adenosyl-L-homocysteine hydrolase</fullName>
        <shortName evidence="5">AdoHcyase</shortName>
    </alternativeName>
</protein>
<feature type="domain" description="S-adenosyl-L-homocysteine hydrolase NAD binding" evidence="10">
    <location>
        <begin position="236"/>
        <end position="395"/>
    </location>
</feature>
<name>A0A0E3C1V4_9BURK</name>
<keyword evidence="5" id="KW-0963">Cytoplasm</keyword>
<evidence type="ECO:0000256" key="8">
    <source>
        <dbReference type="RuleBase" id="RU000548"/>
    </source>
</evidence>
<comment type="cofactor">
    <cofactor evidence="5 7 8">
        <name>NAD(+)</name>
        <dbReference type="ChEBI" id="CHEBI:57540"/>
    </cofactor>
    <text evidence="5 7 8">Binds 1 NAD(+) per subunit.</text>
</comment>
<evidence type="ECO:0000256" key="3">
    <source>
        <dbReference type="ARBA" id="ARBA00022801"/>
    </source>
</evidence>
<evidence type="ECO:0000313" key="11">
    <source>
        <dbReference type="EMBL" id="KGH12565.1"/>
    </source>
</evidence>
<accession>A0A0E3C1V4</accession>
<dbReference type="NCBIfam" id="TIGR00936">
    <property type="entry name" value="ahcY"/>
    <property type="match status" value="1"/>
</dbReference>
<comment type="pathway">
    <text evidence="5 8">Amino-acid biosynthesis; L-homocysteine biosynthesis; L-homocysteine from S-adenosyl-L-homocysteine: step 1/1.</text>
</comment>
<dbReference type="PIRSF" id="PIRSF001109">
    <property type="entry name" value="Ad_hcy_hydrolase"/>
    <property type="match status" value="1"/>
</dbReference>
<feature type="binding site" evidence="7">
    <location>
        <begin position="267"/>
        <end position="272"/>
    </location>
    <ligand>
        <name>NAD(+)</name>
        <dbReference type="ChEBI" id="CHEBI:57540"/>
    </ligand>
</feature>
<dbReference type="FunFam" id="3.40.50.720:FF:000004">
    <property type="entry name" value="Adenosylhomocysteinase"/>
    <property type="match status" value="1"/>
</dbReference>
<feature type="binding site" evidence="5 6">
    <location>
        <position position="141"/>
    </location>
    <ligand>
        <name>substrate</name>
    </ligand>
</feature>
<dbReference type="PROSITE" id="PS00739">
    <property type="entry name" value="ADOHCYASE_2"/>
    <property type="match status" value="1"/>
</dbReference>
<feature type="binding site" evidence="5 6">
    <location>
        <position position="62"/>
    </location>
    <ligand>
        <name>substrate</name>
    </ligand>
</feature>
<dbReference type="Gene3D" id="3.40.50.720">
    <property type="entry name" value="NAD(P)-binding Rossmann-like Domain"/>
    <property type="match status" value="1"/>
</dbReference>
<comment type="function">
    <text evidence="5">May play a key role in the regulation of the intracellular concentration of adenosylhomocysteine.</text>
</comment>
<keyword evidence="4 5" id="KW-0520">NAD</keyword>
<sequence length="476" mass="51925">MNAAVRFNPADSAITDISLAAWGRKEIRIAETEMPGLMAVREEFAAAQPLKGARITGSLHMTIQTAVLIETLTALGAQVRWASCNIFSTQDHAAAAIAETGVPVYAIKGESLEDYWNYTHSIFEFGAAGTEGEGPNMILDDGGDATMLMHLGKRAEKDLSVLANPGSEEERIVFAAIKAKLAMDPTWYSRKSAQIMGVTEETTTGVHRLNEMSAKGTLLFRAINVNDSVTKSKFDNLYGCRESLVDGIKRATDVMIAGKVACVAGYGDVGKGSAQALRALSAQVWVTEIDPINALQAAMEGYKVVTMEYAADKADIFVTTTGNKDIIRHEHMVAMKDQAIVCNIGHFDNEIDVASIEKYKWEEVKPQVDQIEFPDGKKITLLAKGRLVNLGCATGHPSFVMSNSFANQTLAQIELFTRPDAYEVGKVYVLPKILDEKVARLHLKKVGAMLTELSDEQAAYIGVSKQGPYKPETYRY</sequence>
<comment type="subcellular location">
    <subcellularLocation>
        <location evidence="5">Cytoplasm</location>
    </subcellularLocation>
</comment>
<dbReference type="Proteomes" id="UP000029549">
    <property type="component" value="Unassembled WGS sequence"/>
</dbReference>
<dbReference type="InterPro" id="IPR020082">
    <property type="entry name" value="S-Ado-L-homoCys_hydrolase_CS"/>
</dbReference>
<dbReference type="PROSITE" id="PS00738">
    <property type="entry name" value="ADOHCYASE_1"/>
    <property type="match status" value="1"/>
</dbReference>
<evidence type="ECO:0000256" key="7">
    <source>
        <dbReference type="PIRSR" id="PIRSR001109-2"/>
    </source>
</evidence>
<feature type="binding site" evidence="5 6">
    <location>
        <position position="235"/>
    </location>
    <ligand>
        <name>substrate</name>
    </ligand>
</feature>
<organism evidence="11 12">
    <name type="scientific">Comamonas thiooxydans</name>
    <dbReference type="NCBI Taxonomy" id="363952"/>
    <lineage>
        <taxon>Bacteria</taxon>
        <taxon>Pseudomonadati</taxon>
        <taxon>Pseudomonadota</taxon>
        <taxon>Betaproteobacteria</taxon>
        <taxon>Burkholderiales</taxon>
        <taxon>Comamonadaceae</taxon>
        <taxon>Comamonas</taxon>
    </lineage>
</organism>
<dbReference type="Pfam" id="PF05221">
    <property type="entry name" value="AdoHcyase"/>
    <property type="match status" value="1"/>
</dbReference>
<gene>
    <name evidence="5" type="primary">ahcY</name>
    <name evidence="11" type="ORF">P608_10715</name>
</gene>
<dbReference type="EC" id="3.13.2.1" evidence="5"/>
<dbReference type="GO" id="GO:0071269">
    <property type="term" value="P:L-homocysteine biosynthetic process"/>
    <property type="evidence" value="ECO:0007669"/>
    <property type="project" value="UniProtKB-UniRule"/>
</dbReference>
<evidence type="ECO:0000256" key="1">
    <source>
        <dbReference type="ARBA" id="ARBA00007122"/>
    </source>
</evidence>
<dbReference type="PANTHER" id="PTHR23420:SF0">
    <property type="entry name" value="ADENOSYLHOMOCYSTEINASE"/>
    <property type="match status" value="1"/>
</dbReference>
<dbReference type="HAMAP" id="MF_00563">
    <property type="entry name" value="AdoHcyase"/>
    <property type="match status" value="1"/>
</dbReference>
<dbReference type="UniPathway" id="UPA00314">
    <property type="reaction ID" value="UER00076"/>
</dbReference>
<dbReference type="CDD" id="cd00401">
    <property type="entry name" value="SAHH"/>
    <property type="match status" value="1"/>
</dbReference>
<dbReference type="Pfam" id="PF00670">
    <property type="entry name" value="AdoHcyase_NAD"/>
    <property type="match status" value="1"/>
</dbReference>
<evidence type="ECO:0000259" key="10">
    <source>
        <dbReference type="SMART" id="SM00997"/>
    </source>
</evidence>
<dbReference type="AlphaFoldDB" id="A0A0E3C1V4"/>
<dbReference type="GO" id="GO:0005829">
    <property type="term" value="C:cytosol"/>
    <property type="evidence" value="ECO:0007669"/>
    <property type="project" value="TreeGrafter"/>
</dbReference>
<feature type="binding site" evidence="5">
    <location>
        <position position="323"/>
    </location>
    <ligand>
        <name>NAD(+)</name>
        <dbReference type="ChEBI" id="CHEBI:57540"/>
    </ligand>
</feature>
<feature type="binding site" evidence="5 7">
    <location>
        <position position="389"/>
    </location>
    <ligand>
        <name>NAD(+)</name>
        <dbReference type="ChEBI" id="CHEBI:57540"/>
    </ligand>
</feature>
<comment type="similarity">
    <text evidence="1 5 9">Belongs to the adenosylhomocysteinase family.</text>
</comment>
<keyword evidence="3 5" id="KW-0378">Hydrolase</keyword>
<dbReference type="EMBL" id="AWTP01000105">
    <property type="protein sequence ID" value="KGH12565.1"/>
    <property type="molecule type" value="Genomic_DNA"/>
</dbReference>
<dbReference type="InterPro" id="IPR000043">
    <property type="entry name" value="Adenosylhomocysteinase-like"/>
</dbReference>
<evidence type="ECO:0000313" key="12">
    <source>
        <dbReference type="Proteomes" id="UP000029549"/>
    </source>
</evidence>
<evidence type="ECO:0000256" key="9">
    <source>
        <dbReference type="RuleBase" id="RU004166"/>
    </source>
</evidence>
<feature type="binding site" evidence="7">
    <location>
        <position position="396"/>
    </location>
    <ligand>
        <name>NAD(+)</name>
        <dbReference type="ChEBI" id="CHEBI:57540"/>
    </ligand>
</feature>
<dbReference type="SMART" id="SM00997">
    <property type="entry name" value="AdoHcyase_NAD"/>
    <property type="match status" value="1"/>
</dbReference>
<feature type="binding site" evidence="5 7">
    <location>
        <position position="288"/>
    </location>
    <ligand>
        <name>NAD(+)</name>
        <dbReference type="ChEBI" id="CHEBI:57540"/>
    </ligand>
</feature>
<dbReference type="InterPro" id="IPR015878">
    <property type="entry name" value="Ado_hCys_hydrolase_NAD-bd"/>
</dbReference>
<dbReference type="Gene3D" id="3.40.50.1480">
    <property type="entry name" value="Adenosylhomocysteinase-like"/>
    <property type="match status" value="1"/>
</dbReference>
<comment type="caution">
    <text evidence="11">The sequence shown here is derived from an EMBL/GenBank/DDBJ whole genome shotgun (WGS) entry which is preliminary data.</text>
</comment>
<dbReference type="SUPFAM" id="SSF52283">
    <property type="entry name" value="Formate/glycerate dehydrogenase catalytic domain-like"/>
    <property type="match status" value="1"/>
</dbReference>